<evidence type="ECO:0000256" key="1">
    <source>
        <dbReference type="SAM" id="MobiDB-lite"/>
    </source>
</evidence>
<feature type="region of interest" description="Disordered" evidence="1">
    <location>
        <begin position="1"/>
        <end position="28"/>
    </location>
</feature>
<feature type="compositionally biased region" description="Basic and acidic residues" evidence="1">
    <location>
        <begin position="1"/>
        <end position="21"/>
    </location>
</feature>
<dbReference type="AlphaFoldDB" id="A0A840ITQ4"/>
<proteinExistence type="predicted"/>
<keyword evidence="3" id="KW-1185">Reference proteome</keyword>
<evidence type="ECO:0000313" key="3">
    <source>
        <dbReference type="Proteomes" id="UP000581769"/>
    </source>
</evidence>
<dbReference type="Proteomes" id="UP000581769">
    <property type="component" value="Unassembled WGS sequence"/>
</dbReference>
<name>A0A840ITQ4_9PSEU</name>
<accession>A0A840ITQ4</accession>
<dbReference type="EMBL" id="JACHMG010000001">
    <property type="protein sequence ID" value="MBB4685836.1"/>
    <property type="molecule type" value="Genomic_DNA"/>
</dbReference>
<gene>
    <name evidence="2" type="ORF">BJY18_003321</name>
</gene>
<reference evidence="2 3" key="1">
    <citation type="submission" date="2020-08" db="EMBL/GenBank/DDBJ databases">
        <title>Sequencing the genomes of 1000 actinobacteria strains.</title>
        <authorList>
            <person name="Klenk H.-P."/>
        </authorList>
    </citation>
    <scope>NUCLEOTIDE SEQUENCE [LARGE SCALE GENOMIC DNA]</scope>
    <source>
        <strain evidence="2 3">DSM 45859</strain>
    </source>
</reference>
<organism evidence="2 3">
    <name type="scientific">Amycolatopsis jiangsuensis</name>
    <dbReference type="NCBI Taxonomy" id="1181879"/>
    <lineage>
        <taxon>Bacteria</taxon>
        <taxon>Bacillati</taxon>
        <taxon>Actinomycetota</taxon>
        <taxon>Actinomycetes</taxon>
        <taxon>Pseudonocardiales</taxon>
        <taxon>Pseudonocardiaceae</taxon>
        <taxon>Amycolatopsis</taxon>
    </lineage>
</organism>
<protein>
    <submittedName>
        <fullName evidence="2">Uncharacterized protein</fullName>
    </submittedName>
</protein>
<comment type="caution">
    <text evidence="2">The sequence shown here is derived from an EMBL/GenBank/DDBJ whole genome shotgun (WGS) entry which is preliminary data.</text>
</comment>
<sequence length="28" mass="3314">MQDRSFVRHEHMFASKYDKNRGSATRTG</sequence>
<evidence type="ECO:0000313" key="2">
    <source>
        <dbReference type="EMBL" id="MBB4685836.1"/>
    </source>
</evidence>